<comment type="caution">
    <text evidence="2">The sequence shown here is derived from an EMBL/GenBank/DDBJ whole genome shotgun (WGS) entry which is preliminary data.</text>
</comment>
<organism evidence="2 3">
    <name type="scientific">Datura stramonium</name>
    <name type="common">Jimsonweed</name>
    <name type="synonym">Common thornapple</name>
    <dbReference type="NCBI Taxonomy" id="4076"/>
    <lineage>
        <taxon>Eukaryota</taxon>
        <taxon>Viridiplantae</taxon>
        <taxon>Streptophyta</taxon>
        <taxon>Embryophyta</taxon>
        <taxon>Tracheophyta</taxon>
        <taxon>Spermatophyta</taxon>
        <taxon>Magnoliopsida</taxon>
        <taxon>eudicotyledons</taxon>
        <taxon>Gunneridae</taxon>
        <taxon>Pentapetalae</taxon>
        <taxon>asterids</taxon>
        <taxon>lamiids</taxon>
        <taxon>Solanales</taxon>
        <taxon>Solanaceae</taxon>
        <taxon>Solanoideae</taxon>
        <taxon>Datureae</taxon>
        <taxon>Datura</taxon>
    </lineage>
</organism>
<proteinExistence type="predicted"/>
<dbReference type="Proteomes" id="UP000823775">
    <property type="component" value="Unassembled WGS sequence"/>
</dbReference>
<gene>
    <name evidence="2" type="ORF">HAX54_038647</name>
</gene>
<keyword evidence="3" id="KW-1185">Reference proteome</keyword>
<protein>
    <submittedName>
        <fullName evidence="2">Uncharacterized protein</fullName>
    </submittedName>
</protein>
<name>A0ABS8YB53_DATST</name>
<keyword evidence="1" id="KW-1133">Transmembrane helix</keyword>
<feature type="transmembrane region" description="Helical" evidence="1">
    <location>
        <begin position="6"/>
        <end position="27"/>
    </location>
</feature>
<reference evidence="2 3" key="1">
    <citation type="journal article" date="2021" name="BMC Genomics">
        <title>Datura genome reveals duplications of psychoactive alkaloid biosynthetic genes and high mutation rate following tissue culture.</title>
        <authorList>
            <person name="Rajewski A."/>
            <person name="Carter-House D."/>
            <person name="Stajich J."/>
            <person name="Litt A."/>
        </authorList>
    </citation>
    <scope>NUCLEOTIDE SEQUENCE [LARGE SCALE GENOMIC DNA]</scope>
    <source>
        <strain evidence="2">AR-01</strain>
    </source>
</reference>
<evidence type="ECO:0000313" key="2">
    <source>
        <dbReference type="EMBL" id="MCE5167124.1"/>
    </source>
</evidence>
<evidence type="ECO:0000313" key="3">
    <source>
        <dbReference type="Proteomes" id="UP000823775"/>
    </source>
</evidence>
<accession>A0ABS8YB53</accession>
<evidence type="ECO:0000256" key="1">
    <source>
        <dbReference type="SAM" id="Phobius"/>
    </source>
</evidence>
<keyword evidence="1" id="KW-0812">Transmembrane</keyword>
<keyword evidence="1" id="KW-0472">Membrane</keyword>
<sequence length="83" mass="9181">SSQCGSLAYSGAGMLLIAVFMLAFFWVSLENAMERDLFNEDKAWRKKSGSILHGDSIMVKHIKTVRSIDFQEIGSCVSPHDNG</sequence>
<dbReference type="EMBL" id="JACEIK010052875">
    <property type="protein sequence ID" value="MCE5167124.1"/>
    <property type="molecule type" value="Genomic_DNA"/>
</dbReference>
<feature type="non-terminal residue" evidence="2">
    <location>
        <position position="1"/>
    </location>
</feature>